<feature type="chain" id="PRO_5009707405" description="DUF4766 domain-containing protein" evidence="1">
    <location>
        <begin position="24"/>
        <end position="101"/>
    </location>
</feature>
<evidence type="ECO:0000313" key="4">
    <source>
        <dbReference type="Proteomes" id="UP000030742"/>
    </source>
</evidence>
<dbReference type="EMBL" id="KB632005">
    <property type="protein sequence ID" value="ERL87935.1"/>
    <property type="molecule type" value="Genomic_DNA"/>
</dbReference>
<dbReference type="HOGENOM" id="CLU_2294486_0_0_1"/>
<feature type="signal peptide" evidence="1">
    <location>
        <begin position="1"/>
        <end position="23"/>
    </location>
</feature>
<reference evidence="2 4" key="1">
    <citation type="journal article" date="2013" name="Genome Biol.">
        <title>Draft genome of the mountain pine beetle, Dendroctonus ponderosae Hopkins, a major forest pest.</title>
        <authorList>
            <person name="Keeling C.I."/>
            <person name="Yuen M.M."/>
            <person name="Liao N.Y."/>
            <person name="Docking T.R."/>
            <person name="Chan S.K."/>
            <person name="Taylor G.A."/>
            <person name="Palmquist D.L."/>
            <person name="Jackman S.D."/>
            <person name="Nguyen A."/>
            <person name="Li M."/>
            <person name="Henderson H."/>
            <person name="Janes J.K."/>
            <person name="Zhao Y."/>
            <person name="Pandoh P."/>
            <person name="Moore R."/>
            <person name="Sperling F.A."/>
            <person name="Huber D.P."/>
            <person name="Birol I."/>
            <person name="Jones S.J."/>
            <person name="Bohlmann J."/>
        </authorList>
    </citation>
    <scope>NUCLEOTIDE SEQUENCE</scope>
</reference>
<organism evidence="2">
    <name type="scientific">Dendroctonus ponderosae</name>
    <name type="common">Mountain pine beetle</name>
    <dbReference type="NCBI Taxonomy" id="77166"/>
    <lineage>
        <taxon>Eukaryota</taxon>
        <taxon>Metazoa</taxon>
        <taxon>Ecdysozoa</taxon>
        <taxon>Arthropoda</taxon>
        <taxon>Hexapoda</taxon>
        <taxon>Insecta</taxon>
        <taxon>Pterygota</taxon>
        <taxon>Neoptera</taxon>
        <taxon>Endopterygota</taxon>
        <taxon>Coleoptera</taxon>
        <taxon>Polyphaga</taxon>
        <taxon>Cucujiformia</taxon>
        <taxon>Curculionidae</taxon>
        <taxon>Scolytinae</taxon>
        <taxon>Dendroctonus</taxon>
    </lineage>
</organism>
<evidence type="ECO:0000256" key="1">
    <source>
        <dbReference type="SAM" id="SignalP"/>
    </source>
</evidence>
<dbReference type="AlphaFoldDB" id="N6TDB7"/>
<sequence length="101" mass="10471">MLLQKRIASALVLALVALSECGGGGHGGGGHKHVVIYVPIKHTNVHTKKIVTKHIRITSADDGEVVSHGGEGGDAFSHGKVSGSIHIGEPTYSHGSSHGWH</sequence>
<name>N6TDB7_DENPD</name>
<evidence type="ECO:0000313" key="2">
    <source>
        <dbReference type="EMBL" id="ENN78354.1"/>
    </source>
</evidence>
<accession>N6TDB7</accession>
<protein>
    <recommendedName>
        <fullName evidence="5">DUF4766 domain-containing protein</fullName>
    </recommendedName>
</protein>
<dbReference type="Proteomes" id="UP000030742">
    <property type="component" value="Unassembled WGS sequence"/>
</dbReference>
<proteinExistence type="predicted"/>
<gene>
    <name evidence="3" type="ORF">D910_05323</name>
    <name evidence="2" type="ORF">YQE_05156</name>
</gene>
<dbReference type="EMBL" id="KB740914">
    <property type="protein sequence ID" value="ENN78354.1"/>
    <property type="molecule type" value="Genomic_DNA"/>
</dbReference>
<keyword evidence="1" id="KW-0732">Signal</keyword>
<dbReference type="OrthoDB" id="10428123at2759"/>
<evidence type="ECO:0008006" key="5">
    <source>
        <dbReference type="Google" id="ProtNLM"/>
    </source>
</evidence>
<feature type="non-terminal residue" evidence="2">
    <location>
        <position position="1"/>
    </location>
</feature>
<evidence type="ECO:0000313" key="3">
    <source>
        <dbReference type="EMBL" id="ERL87935.1"/>
    </source>
</evidence>